<feature type="non-terminal residue" evidence="1">
    <location>
        <position position="1"/>
    </location>
</feature>
<gene>
    <name evidence="1" type="ORF">PENTCL1PPCAC_11957</name>
</gene>
<evidence type="ECO:0000313" key="2">
    <source>
        <dbReference type="Proteomes" id="UP001432027"/>
    </source>
</evidence>
<dbReference type="AlphaFoldDB" id="A0AAV5T491"/>
<comment type="caution">
    <text evidence="1">The sequence shown here is derived from an EMBL/GenBank/DDBJ whole genome shotgun (WGS) entry which is preliminary data.</text>
</comment>
<name>A0AAV5T491_9BILA</name>
<accession>A0AAV5T491</accession>
<dbReference type="EMBL" id="BTSX01000003">
    <property type="protein sequence ID" value="GMS89782.1"/>
    <property type="molecule type" value="Genomic_DNA"/>
</dbReference>
<keyword evidence="2" id="KW-1185">Reference proteome</keyword>
<sequence length="82" mass="9030">LISRSNNGRRLVKKLGLLGLEEGRASALIDLLQSHFSCSLQVGVCRVDGTVDRVSGVVDILVSRVNDVDVGHHYRLDDETMR</sequence>
<proteinExistence type="predicted"/>
<dbReference type="Proteomes" id="UP001432027">
    <property type="component" value="Unassembled WGS sequence"/>
</dbReference>
<reference evidence="1" key="1">
    <citation type="submission" date="2023-10" db="EMBL/GenBank/DDBJ databases">
        <title>Genome assembly of Pristionchus species.</title>
        <authorList>
            <person name="Yoshida K."/>
            <person name="Sommer R.J."/>
        </authorList>
    </citation>
    <scope>NUCLEOTIDE SEQUENCE</scope>
    <source>
        <strain evidence="1">RS0144</strain>
    </source>
</reference>
<feature type="non-terminal residue" evidence="1">
    <location>
        <position position="82"/>
    </location>
</feature>
<organism evidence="1 2">
    <name type="scientific">Pristionchus entomophagus</name>
    <dbReference type="NCBI Taxonomy" id="358040"/>
    <lineage>
        <taxon>Eukaryota</taxon>
        <taxon>Metazoa</taxon>
        <taxon>Ecdysozoa</taxon>
        <taxon>Nematoda</taxon>
        <taxon>Chromadorea</taxon>
        <taxon>Rhabditida</taxon>
        <taxon>Rhabditina</taxon>
        <taxon>Diplogasteromorpha</taxon>
        <taxon>Diplogasteroidea</taxon>
        <taxon>Neodiplogasteridae</taxon>
        <taxon>Pristionchus</taxon>
    </lineage>
</organism>
<protein>
    <submittedName>
        <fullName evidence="1">Uncharacterized protein</fullName>
    </submittedName>
</protein>
<evidence type="ECO:0000313" key="1">
    <source>
        <dbReference type="EMBL" id="GMS89782.1"/>
    </source>
</evidence>